<accession>A0A5R9GKS0</accession>
<dbReference type="Pfam" id="PF03845">
    <property type="entry name" value="Spore_permease"/>
    <property type="match status" value="1"/>
</dbReference>
<evidence type="ECO:0000256" key="3">
    <source>
        <dbReference type="ARBA" id="ARBA00022448"/>
    </source>
</evidence>
<evidence type="ECO:0000313" key="9">
    <source>
        <dbReference type="EMBL" id="TLS52335.1"/>
    </source>
</evidence>
<dbReference type="PANTHER" id="PTHR34975:SF2">
    <property type="entry name" value="SPORE GERMINATION PROTEIN A2"/>
    <property type="match status" value="1"/>
</dbReference>
<evidence type="ECO:0000256" key="1">
    <source>
        <dbReference type="ARBA" id="ARBA00004141"/>
    </source>
</evidence>
<evidence type="ECO:0000256" key="2">
    <source>
        <dbReference type="ARBA" id="ARBA00007998"/>
    </source>
</evidence>
<dbReference type="NCBIfam" id="TIGR00912">
    <property type="entry name" value="2A0309"/>
    <property type="match status" value="1"/>
</dbReference>
<dbReference type="PANTHER" id="PTHR34975">
    <property type="entry name" value="SPORE GERMINATION PROTEIN A2"/>
    <property type="match status" value="1"/>
</dbReference>
<dbReference type="InterPro" id="IPR004761">
    <property type="entry name" value="Spore_GerAB"/>
</dbReference>
<dbReference type="AlphaFoldDB" id="A0A5R9GKS0"/>
<dbReference type="RefSeq" id="WP_138193991.1">
    <property type="nucleotide sequence ID" value="NZ_VCIW01000005.1"/>
</dbReference>
<dbReference type="GO" id="GO:0016020">
    <property type="term" value="C:membrane"/>
    <property type="evidence" value="ECO:0007669"/>
    <property type="project" value="UniProtKB-SubCell"/>
</dbReference>
<keyword evidence="10" id="KW-1185">Reference proteome</keyword>
<name>A0A5R9GKS0_9BACL</name>
<feature type="transmembrane region" description="Helical" evidence="8">
    <location>
        <begin position="302"/>
        <end position="322"/>
    </location>
</feature>
<evidence type="ECO:0000256" key="5">
    <source>
        <dbReference type="ARBA" id="ARBA00022692"/>
    </source>
</evidence>
<organism evidence="9 10">
    <name type="scientific">Paenibacillus antri</name>
    <dbReference type="NCBI Taxonomy" id="2582848"/>
    <lineage>
        <taxon>Bacteria</taxon>
        <taxon>Bacillati</taxon>
        <taxon>Bacillota</taxon>
        <taxon>Bacilli</taxon>
        <taxon>Bacillales</taxon>
        <taxon>Paenibacillaceae</taxon>
        <taxon>Paenibacillus</taxon>
    </lineage>
</organism>
<dbReference type="EMBL" id="VCIW01000005">
    <property type="protein sequence ID" value="TLS52335.1"/>
    <property type="molecule type" value="Genomic_DNA"/>
</dbReference>
<evidence type="ECO:0000313" key="10">
    <source>
        <dbReference type="Proteomes" id="UP000309676"/>
    </source>
</evidence>
<keyword evidence="5 8" id="KW-0812">Transmembrane</keyword>
<keyword evidence="3" id="KW-0813">Transport</keyword>
<evidence type="ECO:0000256" key="6">
    <source>
        <dbReference type="ARBA" id="ARBA00022989"/>
    </source>
</evidence>
<keyword evidence="4" id="KW-0309">Germination</keyword>
<evidence type="ECO:0000256" key="4">
    <source>
        <dbReference type="ARBA" id="ARBA00022544"/>
    </source>
</evidence>
<evidence type="ECO:0000256" key="8">
    <source>
        <dbReference type="SAM" id="Phobius"/>
    </source>
</evidence>
<comment type="subcellular location">
    <subcellularLocation>
        <location evidence="1">Membrane</location>
        <topology evidence="1">Multi-pass membrane protein</topology>
    </subcellularLocation>
</comment>
<evidence type="ECO:0000256" key="7">
    <source>
        <dbReference type="ARBA" id="ARBA00023136"/>
    </source>
</evidence>
<feature type="transmembrane region" description="Helical" evidence="8">
    <location>
        <begin position="113"/>
        <end position="134"/>
    </location>
</feature>
<comment type="caution">
    <text evidence="9">The sequence shown here is derived from an EMBL/GenBank/DDBJ whole genome shotgun (WGS) entry which is preliminary data.</text>
</comment>
<keyword evidence="6 8" id="KW-1133">Transmembrane helix</keyword>
<keyword evidence="7 8" id="KW-0472">Membrane</keyword>
<feature type="transmembrane region" description="Helical" evidence="8">
    <location>
        <begin position="186"/>
        <end position="203"/>
    </location>
</feature>
<dbReference type="GO" id="GO:0009847">
    <property type="term" value="P:spore germination"/>
    <property type="evidence" value="ECO:0007669"/>
    <property type="project" value="InterPro"/>
</dbReference>
<feature type="transmembrane region" description="Helical" evidence="8">
    <location>
        <begin position="141"/>
        <end position="166"/>
    </location>
</feature>
<proteinExistence type="inferred from homology"/>
<feature type="transmembrane region" description="Helical" evidence="8">
    <location>
        <begin position="41"/>
        <end position="61"/>
    </location>
</feature>
<feature type="transmembrane region" description="Helical" evidence="8">
    <location>
        <begin position="334"/>
        <end position="355"/>
    </location>
</feature>
<protein>
    <submittedName>
        <fullName evidence="9">Spore gernimation protein</fullName>
    </submittedName>
</protein>
<reference evidence="9 10" key="1">
    <citation type="submission" date="2019-05" db="EMBL/GenBank/DDBJ databases">
        <authorList>
            <person name="Narsing Rao M.P."/>
            <person name="Li W.J."/>
        </authorList>
    </citation>
    <scope>NUCLEOTIDE SEQUENCE [LARGE SCALE GENOMIC DNA]</scope>
    <source>
        <strain evidence="9 10">SYSU_K30003</strain>
    </source>
</reference>
<feature type="transmembrane region" description="Helical" evidence="8">
    <location>
        <begin position="81"/>
        <end position="101"/>
    </location>
</feature>
<feature type="transmembrane region" description="Helical" evidence="8">
    <location>
        <begin position="12"/>
        <end position="35"/>
    </location>
</feature>
<gene>
    <name evidence="9" type="ORF">FE782_10190</name>
</gene>
<dbReference type="OrthoDB" id="2381188at2"/>
<feature type="transmembrane region" description="Helical" evidence="8">
    <location>
        <begin position="215"/>
        <end position="241"/>
    </location>
</feature>
<comment type="similarity">
    <text evidence="2">Belongs to the amino acid-polyamine-organocation (APC) superfamily. Spore germination protein (SGP) (TC 2.A.3.9) family.</text>
</comment>
<dbReference type="Proteomes" id="UP000309676">
    <property type="component" value="Unassembled WGS sequence"/>
</dbReference>
<feature type="transmembrane region" description="Helical" evidence="8">
    <location>
        <begin position="271"/>
        <end position="290"/>
    </location>
</feature>
<sequence>MNTQAKITALQLYFIMMLSIGVTNHVLLAPVLLSVAKRDAWVGSIAAVVPSVLFAIILTYAARKTGDAGALERLRSRFGPFVASIAGAAAAGYAFLLLVVTLKDVATWTRVSYLPMTPLSAIAFVFVTICAFAANAGIRAIAICSGLLLPIVIVLGDFVAAVNFQFKDYSLLFPLFTHGYVPAGKAALYTFAGTMELSLMLFLQRHVSTAVGYRGMIVLCAVLVFLATGPLMGAIAIYGPFESAELRYPPFEQWRMVSLGKFITHLDFLSIFQWLSGAFIRLSLFIFLIADVCFREDGRKRRAMIVLTSAAALATATLLPIGDIELFRFLLKEYFPISIGFSAILFAIVLASVWFGKRNEAGGVDNR</sequence>